<dbReference type="InterPro" id="IPR001647">
    <property type="entry name" value="HTH_TetR"/>
</dbReference>
<dbReference type="GO" id="GO:0003677">
    <property type="term" value="F:DNA binding"/>
    <property type="evidence" value="ECO:0007669"/>
    <property type="project" value="UniProtKB-UniRule"/>
</dbReference>
<dbReference type="GeneID" id="71567323"/>
<name>A0A511DRP7_LENKE</name>
<dbReference type="SUPFAM" id="SSF46689">
    <property type="entry name" value="Homeodomain-like"/>
    <property type="match status" value="1"/>
</dbReference>
<evidence type="ECO:0000256" key="1">
    <source>
        <dbReference type="ARBA" id="ARBA00023125"/>
    </source>
</evidence>
<sequence length="202" mass="22994">MKKKDLTKKQKILDATVEIIIRDGSAAISTTKVAKKVGISQSNIYLYFKDKRALLDGVYLREIARLEQTPEMKIVLNPDEDIRIRCFTYLKSMYDFSLQNPHSLYVLEQIKLLSKGAPDYLSHLVGSNNPIEELFNAGIKAGVLRKIDRRLTMTVIFSVIEKHTENLQNGVYTESDVPFETVSQMIWAALAIVPYPKDLLSK</sequence>
<dbReference type="PROSITE" id="PS50977">
    <property type="entry name" value="HTH_TETR_2"/>
    <property type="match status" value="1"/>
</dbReference>
<comment type="caution">
    <text evidence="2">The sequence shown here is derived from an EMBL/GenBank/DDBJ whole genome shotgun (WGS) entry which is preliminary data.</text>
</comment>
<dbReference type="InterPro" id="IPR009057">
    <property type="entry name" value="Homeodomain-like_sf"/>
</dbReference>
<dbReference type="RefSeq" id="WP_056980879.1">
    <property type="nucleotide sequence ID" value="NZ_BJVK01000002.1"/>
</dbReference>
<gene>
    <name evidence="2" type="ORF">LKE01_03400</name>
</gene>
<organism evidence="2 3">
    <name type="scientific">Lentilactobacillus kefiri</name>
    <name type="common">Lactobacillus kefiri</name>
    <dbReference type="NCBI Taxonomy" id="33962"/>
    <lineage>
        <taxon>Bacteria</taxon>
        <taxon>Bacillati</taxon>
        <taxon>Bacillota</taxon>
        <taxon>Bacilli</taxon>
        <taxon>Lactobacillales</taxon>
        <taxon>Lactobacillaceae</taxon>
        <taxon>Lentilactobacillus</taxon>
    </lineage>
</organism>
<evidence type="ECO:0000313" key="3">
    <source>
        <dbReference type="Proteomes" id="UP000321893"/>
    </source>
</evidence>
<dbReference type="InterPro" id="IPR050624">
    <property type="entry name" value="HTH-type_Tx_Regulator"/>
</dbReference>
<dbReference type="AlphaFoldDB" id="A0A511DRP7"/>
<keyword evidence="3" id="KW-1185">Reference proteome</keyword>
<dbReference type="Pfam" id="PF00440">
    <property type="entry name" value="TetR_N"/>
    <property type="match status" value="1"/>
</dbReference>
<accession>A0A511DRP7</accession>
<dbReference type="STRING" id="1423764.FC95_GL001670"/>
<dbReference type="Proteomes" id="UP000321893">
    <property type="component" value="Unassembled WGS sequence"/>
</dbReference>
<evidence type="ECO:0000313" key="2">
    <source>
        <dbReference type="EMBL" id="GEL27520.1"/>
    </source>
</evidence>
<dbReference type="PRINTS" id="PR00455">
    <property type="entry name" value="HTHTETR"/>
</dbReference>
<keyword evidence="1" id="KW-0238">DNA-binding</keyword>
<proteinExistence type="predicted"/>
<dbReference type="EMBL" id="BJVK01000002">
    <property type="protein sequence ID" value="GEL27520.1"/>
    <property type="molecule type" value="Genomic_DNA"/>
</dbReference>
<dbReference type="PANTHER" id="PTHR43479:SF11">
    <property type="entry name" value="ACREF_ENVCD OPERON REPRESSOR-RELATED"/>
    <property type="match status" value="1"/>
</dbReference>
<dbReference type="OrthoDB" id="9809994at2"/>
<reference evidence="2" key="1">
    <citation type="submission" date="2019-07" db="EMBL/GenBank/DDBJ databases">
        <title>Whole genome shotgun sequence of Lactobacillus kefiri NBRC 15888.</title>
        <authorList>
            <person name="Hosoyama A."/>
            <person name="Uohara A."/>
            <person name="Ohji S."/>
            <person name="Ichikawa N."/>
        </authorList>
    </citation>
    <scope>NUCLEOTIDE SEQUENCE [LARGE SCALE GENOMIC DNA]</scope>
    <source>
        <strain evidence="2">NBRC 15888</strain>
    </source>
</reference>
<dbReference type="PANTHER" id="PTHR43479">
    <property type="entry name" value="ACREF/ENVCD OPERON REPRESSOR-RELATED"/>
    <property type="match status" value="1"/>
</dbReference>
<protein>
    <submittedName>
        <fullName evidence="2">TetR family transcriptional regulator</fullName>
    </submittedName>
</protein>
<dbReference type="Gene3D" id="1.10.357.10">
    <property type="entry name" value="Tetracycline Repressor, domain 2"/>
    <property type="match status" value="1"/>
</dbReference>